<dbReference type="AlphaFoldDB" id="A0A644T113"/>
<dbReference type="InterPro" id="IPR013105">
    <property type="entry name" value="TPR_2"/>
</dbReference>
<dbReference type="InterPro" id="IPR019734">
    <property type="entry name" value="TPR_rpt"/>
</dbReference>
<evidence type="ECO:0000256" key="2">
    <source>
        <dbReference type="ARBA" id="ARBA00022803"/>
    </source>
</evidence>
<dbReference type="PROSITE" id="PS50005">
    <property type="entry name" value="TPR"/>
    <property type="match status" value="1"/>
</dbReference>
<dbReference type="SMART" id="SM00028">
    <property type="entry name" value="TPR"/>
    <property type="match status" value="2"/>
</dbReference>
<organism evidence="3">
    <name type="scientific">bioreactor metagenome</name>
    <dbReference type="NCBI Taxonomy" id="1076179"/>
    <lineage>
        <taxon>unclassified sequences</taxon>
        <taxon>metagenomes</taxon>
        <taxon>ecological metagenomes</taxon>
    </lineage>
</organism>
<dbReference type="InterPro" id="IPR011990">
    <property type="entry name" value="TPR-like_helical_dom_sf"/>
</dbReference>
<keyword evidence="2" id="KW-0802">TPR repeat</keyword>
<proteinExistence type="predicted"/>
<gene>
    <name evidence="3" type="ORF">SDC9_05418</name>
</gene>
<evidence type="ECO:0000313" key="3">
    <source>
        <dbReference type="EMBL" id="MPL59862.1"/>
    </source>
</evidence>
<name>A0A644T113_9ZZZZ</name>
<dbReference type="Pfam" id="PF07719">
    <property type="entry name" value="TPR_2"/>
    <property type="match status" value="1"/>
</dbReference>
<protein>
    <recommendedName>
        <fullName evidence="4">Tetratricopeptide repeat protein</fullName>
    </recommendedName>
</protein>
<dbReference type="EMBL" id="VSSQ01000010">
    <property type="protein sequence ID" value="MPL59862.1"/>
    <property type="molecule type" value="Genomic_DNA"/>
</dbReference>
<sequence length="275" mass="29817">MKPSKRTLCILLYLALLGGASSVLALPDTGSLLKTENCPAGRPLPADTDPKLIASLYSLRDSVYMNEAPELIESRATAIIKTLESPSASFLEEIDRLLLLSRAEFLTGRAFNEAGLKEKAIPRFEAAVEYAKKAMAAGEHTPGIMARIRSLSELCLLKGMGFLLSNGPLIPRYTRQILDKEPSHRAAAILFASSKAYPSGIFGGNPKEAIAVLEKLVAEHPEGFEKDELFDLRACFGTAYAKLGDKAKAALWFRAALELYPGNRYAGSELERIGG</sequence>
<evidence type="ECO:0000256" key="1">
    <source>
        <dbReference type="ARBA" id="ARBA00022737"/>
    </source>
</evidence>
<keyword evidence="1" id="KW-0677">Repeat</keyword>
<dbReference type="SUPFAM" id="SSF48452">
    <property type="entry name" value="TPR-like"/>
    <property type="match status" value="1"/>
</dbReference>
<comment type="caution">
    <text evidence="3">The sequence shown here is derived from an EMBL/GenBank/DDBJ whole genome shotgun (WGS) entry which is preliminary data.</text>
</comment>
<reference evidence="3" key="1">
    <citation type="submission" date="2019-08" db="EMBL/GenBank/DDBJ databases">
        <authorList>
            <person name="Kucharzyk K."/>
            <person name="Murdoch R.W."/>
            <person name="Higgins S."/>
            <person name="Loffler F."/>
        </authorList>
    </citation>
    <scope>NUCLEOTIDE SEQUENCE</scope>
</reference>
<evidence type="ECO:0008006" key="4">
    <source>
        <dbReference type="Google" id="ProtNLM"/>
    </source>
</evidence>
<dbReference type="Gene3D" id="1.25.40.10">
    <property type="entry name" value="Tetratricopeptide repeat domain"/>
    <property type="match status" value="1"/>
</dbReference>
<accession>A0A644T113</accession>